<dbReference type="AlphaFoldDB" id="A0A6A5RIX3"/>
<reference evidence="2" key="1">
    <citation type="journal article" date="2020" name="Stud. Mycol.">
        <title>101 Dothideomycetes genomes: a test case for predicting lifestyles and emergence of pathogens.</title>
        <authorList>
            <person name="Haridas S."/>
            <person name="Albert R."/>
            <person name="Binder M."/>
            <person name="Bloem J."/>
            <person name="Labutti K."/>
            <person name="Salamov A."/>
            <person name="Andreopoulos B."/>
            <person name="Baker S."/>
            <person name="Barry K."/>
            <person name="Bills G."/>
            <person name="Bluhm B."/>
            <person name="Cannon C."/>
            <person name="Castanera R."/>
            <person name="Culley D."/>
            <person name="Daum C."/>
            <person name="Ezra D."/>
            <person name="Gonzalez J."/>
            <person name="Henrissat B."/>
            <person name="Kuo A."/>
            <person name="Liang C."/>
            <person name="Lipzen A."/>
            <person name="Lutzoni F."/>
            <person name="Magnuson J."/>
            <person name="Mondo S."/>
            <person name="Nolan M."/>
            <person name="Ohm R."/>
            <person name="Pangilinan J."/>
            <person name="Park H.-J."/>
            <person name="Ramirez L."/>
            <person name="Alfaro M."/>
            <person name="Sun H."/>
            <person name="Tritt A."/>
            <person name="Yoshinaga Y."/>
            <person name="Zwiers L.-H."/>
            <person name="Turgeon B."/>
            <person name="Goodwin S."/>
            <person name="Spatafora J."/>
            <person name="Crous P."/>
            <person name="Grigoriev I."/>
        </authorList>
    </citation>
    <scope>NUCLEOTIDE SEQUENCE</scope>
    <source>
        <strain evidence="2">CBS 183.55</strain>
    </source>
</reference>
<evidence type="ECO:0000313" key="2">
    <source>
        <dbReference type="EMBL" id="KAF1926924.1"/>
    </source>
</evidence>
<gene>
    <name evidence="2" type="ORF">M421DRAFT_186994</name>
</gene>
<dbReference type="Proteomes" id="UP000800082">
    <property type="component" value="Unassembled WGS sequence"/>
</dbReference>
<dbReference type="EMBL" id="ML978974">
    <property type="protein sequence ID" value="KAF1926924.1"/>
    <property type="molecule type" value="Genomic_DNA"/>
</dbReference>
<dbReference type="RefSeq" id="XP_033447176.1">
    <property type="nucleotide sequence ID" value="XM_033587949.1"/>
</dbReference>
<proteinExistence type="predicted"/>
<sequence length="171" mass="18730">MEMTWMGRISVQKSVAGWSRRPGQASKAGMSDKHQTLHSTSASLSQVLYSSGSFTKSTRLVLFSILSQNAPPRFLFPVSSLHVASQAPVFAPSFVSTTIHCSVVFSTANEVLVNHVCQVTPDFPNVDVEVKREAMRCPACPSATGRARMCIKVSLQKGCEKYLLRFVWASC</sequence>
<feature type="region of interest" description="Disordered" evidence="1">
    <location>
        <begin position="14"/>
        <end position="34"/>
    </location>
</feature>
<name>A0A6A5RIX3_9PLEO</name>
<evidence type="ECO:0000256" key="1">
    <source>
        <dbReference type="SAM" id="MobiDB-lite"/>
    </source>
</evidence>
<organism evidence="2 3">
    <name type="scientific">Didymella exigua CBS 183.55</name>
    <dbReference type="NCBI Taxonomy" id="1150837"/>
    <lineage>
        <taxon>Eukaryota</taxon>
        <taxon>Fungi</taxon>
        <taxon>Dikarya</taxon>
        <taxon>Ascomycota</taxon>
        <taxon>Pezizomycotina</taxon>
        <taxon>Dothideomycetes</taxon>
        <taxon>Pleosporomycetidae</taxon>
        <taxon>Pleosporales</taxon>
        <taxon>Pleosporineae</taxon>
        <taxon>Didymellaceae</taxon>
        <taxon>Didymella</taxon>
    </lineage>
</organism>
<dbReference type="GeneID" id="54345596"/>
<protein>
    <submittedName>
        <fullName evidence="2">Uncharacterized protein</fullName>
    </submittedName>
</protein>
<evidence type="ECO:0000313" key="3">
    <source>
        <dbReference type="Proteomes" id="UP000800082"/>
    </source>
</evidence>
<accession>A0A6A5RIX3</accession>
<keyword evidence="3" id="KW-1185">Reference proteome</keyword>